<evidence type="ECO:0000256" key="1">
    <source>
        <dbReference type="ARBA" id="ARBA00001933"/>
    </source>
</evidence>
<dbReference type="RefSeq" id="WP_368381575.1">
    <property type="nucleotide sequence ID" value="NZ_JBFRYA010000008.1"/>
</dbReference>
<comment type="similarity">
    <text evidence="2 11">Belongs to the class-IV pyridoxal-phosphate-dependent aminotransferase family.</text>
</comment>
<organism evidence="13 14">
    <name type="scientific">Zhongshania guokunii</name>
    <dbReference type="NCBI Taxonomy" id="641783"/>
    <lineage>
        <taxon>Bacteria</taxon>
        <taxon>Pseudomonadati</taxon>
        <taxon>Pseudomonadota</taxon>
        <taxon>Gammaproteobacteria</taxon>
        <taxon>Cellvibrionales</taxon>
        <taxon>Spongiibacteraceae</taxon>
        <taxon>Zhongshania</taxon>
    </lineage>
</organism>
<dbReference type="Pfam" id="PF01063">
    <property type="entry name" value="Aminotran_4"/>
    <property type="match status" value="1"/>
</dbReference>
<evidence type="ECO:0000256" key="6">
    <source>
        <dbReference type="ARBA" id="ARBA00023239"/>
    </source>
</evidence>
<protein>
    <recommendedName>
        <fullName evidence="8 10">Aminodeoxychorismate lyase</fullName>
        <ecNumber evidence="8 10">4.1.3.38</ecNumber>
    </recommendedName>
</protein>
<dbReference type="InterPro" id="IPR043131">
    <property type="entry name" value="BCAT-like_N"/>
</dbReference>
<dbReference type="InterPro" id="IPR018300">
    <property type="entry name" value="Aminotrans_IV_CS"/>
</dbReference>
<keyword evidence="5" id="KW-0289">Folate biosynthesis</keyword>
<evidence type="ECO:0000256" key="5">
    <source>
        <dbReference type="ARBA" id="ARBA00022909"/>
    </source>
</evidence>
<dbReference type="InterPro" id="IPR017824">
    <property type="entry name" value="Aminodeoxychorismate_lyase_IV"/>
</dbReference>
<dbReference type="NCBIfam" id="NF004761">
    <property type="entry name" value="PRK06092.1"/>
    <property type="match status" value="1"/>
</dbReference>
<evidence type="ECO:0000313" key="14">
    <source>
        <dbReference type="Proteomes" id="UP001557485"/>
    </source>
</evidence>
<evidence type="ECO:0000256" key="12">
    <source>
        <dbReference type="RuleBase" id="RU004516"/>
    </source>
</evidence>
<dbReference type="InterPro" id="IPR001544">
    <property type="entry name" value="Aminotrans_IV"/>
</dbReference>
<evidence type="ECO:0000313" key="13">
    <source>
        <dbReference type="EMBL" id="MEX1669303.1"/>
    </source>
</evidence>
<comment type="caution">
    <text evidence="13">The sequence shown here is derived from an EMBL/GenBank/DDBJ whole genome shotgun (WGS) entry which is preliminary data.</text>
</comment>
<dbReference type="Gene3D" id="3.20.10.10">
    <property type="entry name" value="D-amino Acid Aminotransferase, subunit A, domain 2"/>
    <property type="match status" value="1"/>
</dbReference>
<proteinExistence type="inferred from homology"/>
<evidence type="ECO:0000256" key="10">
    <source>
        <dbReference type="NCBIfam" id="TIGR03461"/>
    </source>
</evidence>
<accession>A0ABV3U600</accession>
<dbReference type="InterPro" id="IPR036038">
    <property type="entry name" value="Aminotransferase-like"/>
</dbReference>
<dbReference type="CDD" id="cd01559">
    <property type="entry name" value="ADCL_like"/>
    <property type="match status" value="1"/>
</dbReference>
<dbReference type="EMBL" id="JBFRYA010000008">
    <property type="protein sequence ID" value="MEX1669303.1"/>
    <property type="molecule type" value="Genomic_DNA"/>
</dbReference>
<evidence type="ECO:0000256" key="4">
    <source>
        <dbReference type="ARBA" id="ARBA00022898"/>
    </source>
</evidence>
<sequence>MSISLVNGRFASSIDIDSRGLAYGDGLFETVLVNEGRALWLGEHLQRLSRGASRLQIPCDVAAITADCERLLADFCAGDAILKIVLSRGVVGRGYSPLPAKTQRIISLLPAPASSRQHWHKGVALGICQTKLARQPLLAGIKHLNRLEQVLAAGEMQRRGYIDGLVFDEAGKLIETTRSNVFIGTAGRLFTPGLNDCGVSGIMRQQLMVAAEALGMPVKEAAIEMSVLREADEVFICNSVIGIWPVTKIECMHRAPGPICRRLQREFESHFYA</sequence>
<evidence type="ECO:0000256" key="7">
    <source>
        <dbReference type="ARBA" id="ARBA00035633"/>
    </source>
</evidence>
<dbReference type="PANTHER" id="PTHR42743">
    <property type="entry name" value="AMINO-ACID AMINOTRANSFERASE"/>
    <property type="match status" value="1"/>
</dbReference>
<comment type="pathway">
    <text evidence="7">Cofactor biosynthesis; tetrahydrofolate biosynthesis; 4-aminobenzoate from chorismate: step 2/2.</text>
</comment>
<keyword evidence="14" id="KW-1185">Reference proteome</keyword>
<evidence type="ECO:0000256" key="11">
    <source>
        <dbReference type="RuleBase" id="RU004106"/>
    </source>
</evidence>
<dbReference type="InterPro" id="IPR043132">
    <property type="entry name" value="BCAT-like_C"/>
</dbReference>
<name>A0ABV3U600_9GAMM</name>
<dbReference type="SUPFAM" id="SSF56752">
    <property type="entry name" value="D-aminoacid aminotransferase-like PLP-dependent enzymes"/>
    <property type="match status" value="1"/>
</dbReference>
<keyword evidence="4 12" id="KW-0663">Pyridoxal phosphate</keyword>
<evidence type="ECO:0000256" key="3">
    <source>
        <dbReference type="ARBA" id="ARBA00011738"/>
    </source>
</evidence>
<gene>
    <name evidence="13" type="primary">pabC</name>
    <name evidence="13" type="ORF">AB4876_10300</name>
</gene>
<dbReference type="Proteomes" id="UP001557485">
    <property type="component" value="Unassembled WGS sequence"/>
</dbReference>
<keyword evidence="6 13" id="KW-0456">Lyase</keyword>
<dbReference type="InterPro" id="IPR050571">
    <property type="entry name" value="Class-IV_PLP-Dep_Aminotrnsfr"/>
</dbReference>
<dbReference type="GO" id="GO:0008696">
    <property type="term" value="F:4-amino-4-deoxychorismate lyase activity"/>
    <property type="evidence" value="ECO:0007669"/>
    <property type="project" value="UniProtKB-EC"/>
</dbReference>
<evidence type="ECO:0000256" key="9">
    <source>
        <dbReference type="ARBA" id="ARBA00049529"/>
    </source>
</evidence>
<dbReference type="PROSITE" id="PS00770">
    <property type="entry name" value="AA_TRANSFER_CLASS_4"/>
    <property type="match status" value="1"/>
</dbReference>
<comment type="cofactor">
    <cofactor evidence="1 12">
        <name>pyridoxal 5'-phosphate</name>
        <dbReference type="ChEBI" id="CHEBI:597326"/>
    </cofactor>
</comment>
<dbReference type="NCBIfam" id="TIGR03461">
    <property type="entry name" value="pabC_Proteo"/>
    <property type="match status" value="1"/>
</dbReference>
<reference evidence="13 14" key="1">
    <citation type="journal article" date="2011" name="Int. J. Syst. Evol. Microbiol.">
        <title>Zhongshania antarctica gen. nov., sp. nov. and Zhongshania guokunii sp. nov., gammaproteobacteria respectively isolated from coastal attached (fast) ice and surface seawater of the Antarctic.</title>
        <authorList>
            <person name="Li H.J."/>
            <person name="Zhang X.Y."/>
            <person name="Chen C.X."/>
            <person name="Zhang Y.J."/>
            <person name="Gao Z.M."/>
            <person name="Yu Y."/>
            <person name="Chen X.L."/>
            <person name="Chen B."/>
            <person name="Zhang Y.Z."/>
        </authorList>
    </citation>
    <scope>NUCLEOTIDE SEQUENCE [LARGE SCALE GENOMIC DNA]</scope>
    <source>
        <strain evidence="13 14">ZS6-22T</strain>
    </source>
</reference>
<dbReference type="EC" id="4.1.3.38" evidence="8 10"/>
<comment type="subunit">
    <text evidence="3">Homodimer.</text>
</comment>
<dbReference type="Gene3D" id="3.30.470.10">
    <property type="match status" value="1"/>
</dbReference>
<dbReference type="PANTHER" id="PTHR42743:SF2">
    <property type="entry name" value="AMINODEOXYCHORISMATE LYASE"/>
    <property type="match status" value="1"/>
</dbReference>
<comment type="catalytic activity">
    <reaction evidence="9">
        <text>4-amino-4-deoxychorismate = 4-aminobenzoate + pyruvate + H(+)</text>
        <dbReference type="Rhea" id="RHEA:16201"/>
        <dbReference type="ChEBI" id="CHEBI:15361"/>
        <dbReference type="ChEBI" id="CHEBI:15378"/>
        <dbReference type="ChEBI" id="CHEBI:17836"/>
        <dbReference type="ChEBI" id="CHEBI:58406"/>
        <dbReference type="EC" id="4.1.3.38"/>
    </reaction>
</comment>
<evidence type="ECO:0000256" key="2">
    <source>
        <dbReference type="ARBA" id="ARBA00009320"/>
    </source>
</evidence>
<evidence type="ECO:0000256" key="8">
    <source>
        <dbReference type="ARBA" id="ARBA00035676"/>
    </source>
</evidence>